<organism evidence="2 3">
    <name type="scientific">Olea europaea subsp. europaea</name>
    <dbReference type="NCBI Taxonomy" id="158383"/>
    <lineage>
        <taxon>Eukaryota</taxon>
        <taxon>Viridiplantae</taxon>
        <taxon>Streptophyta</taxon>
        <taxon>Embryophyta</taxon>
        <taxon>Tracheophyta</taxon>
        <taxon>Spermatophyta</taxon>
        <taxon>Magnoliopsida</taxon>
        <taxon>eudicotyledons</taxon>
        <taxon>Gunneridae</taxon>
        <taxon>Pentapetalae</taxon>
        <taxon>asterids</taxon>
        <taxon>lamiids</taxon>
        <taxon>Lamiales</taxon>
        <taxon>Oleaceae</taxon>
        <taxon>Oleeae</taxon>
        <taxon>Olea</taxon>
    </lineage>
</organism>
<evidence type="ECO:0000313" key="2">
    <source>
        <dbReference type="EMBL" id="CAA3000468.1"/>
    </source>
</evidence>
<name>A0A8S0T7D0_OLEEU</name>
<feature type="region of interest" description="Disordered" evidence="1">
    <location>
        <begin position="57"/>
        <end position="82"/>
    </location>
</feature>
<accession>A0A8S0T7D0</accession>
<keyword evidence="3" id="KW-1185">Reference proteome</keyword>
<feature type="compositionally biased region" description="Low complexity" evidence="1">
    <location>
        <begin position="62"/>
        <end position="79"/>
    </location>
</feature>
<dbReference type="EMBL" id="CACTIH010005693">
    <property type="protein sequence ID" value="CAA3000468.1"/>
    <property type="molecule type" value="Genomic_DNA"/>
</dbReference>
<gene>
    <name evidence="2" type="ORF">OLEA9_A018318</name>
</gene>
<dbReference type="Gramene" id="OE9A018318T1">
    <property type="protein sequence ID" value="OE9A018318C1"/>
    <property type="gene ID" value="OE9A018318"/>
</dbReference>
<proteinExistence type="predicted"/>
<feature type="region of interest" description="Disordered" evidence="1">
    <location>
        <begin position="100"/>
        <end position="135"/>
    </location>
</feature>
<dbReference type="AlphaFoldDB" id="A0A8S0T7D0"/>
<dbReference type="Proteomes" id="UP000594638">
    <property type="component" value="Unassembled WGS sequence"/>
</dbReference>
<comment type="caution">
    <text evidence="2">The sequence shown here is derived from an EMBL/GenBank/DDBJ whole genome shotgun (WGS) entry which is preliminary data.</text>
</comment>
<evidence type="ECO:0000313" key="3">
    <source>
        <dbReference type="Proteomes" id="UP000594638"/>
    </source>
</evidence>
<dbReference type="OrthoDB" id="60860at2759"/>
<evidence type="ECO:0000256" key="1">
    <source>
        <dbReference type="SAM" id="MobiDB-lite"/>
    </source>
</evidence>
<dbReference type="PANTHER" id="PTHR48238:SF1">
    <property type="entry name" value="(RAPE) HYPOTHETICAL PROTEIN"/>
    <property type="match status" value="1"/>
</dbReference>
<feature type="compositionally biased region" description="Low complexity" evidence="1">
    <location>
        <begin position="116"/>
        <end position="126"/>
    </location>
</feature>
<protein>
    <submittedName>
        <fullName evidence="2">Uncharacterized protein</fullName>
    </submittedName>
</protein>
<reference evidence="2 3" key="1">
    <citation type="submission" date="2019-12" db="EMBL/GenBank/DDBJ databases">
        <authorList>
            <person name="Alioto T."/>
            <person name="Alioto T."/>
            <person name="Gomez Garrido J."/>
        </authorList>
    </citation>
    <scope>NUCLEOTIDE SEQUENCE [LARGE SCALE GENOMIC DNA]</scope>
</reference>
<dbReference type="PANTHER" id="PTHR48238">
    <property type="entry name" value="BNACNNG09570D PROTEIN"/>
    <property type="match status" value="1"/>
</dbReference>
<sequence>MSFKNRGQDSFNLFPIGTETILLKLKQGSLRNPSIAQENSTGTDVNCTMEIEDAKTMEVDFSSTDSLPISSSSESTGTSKEQGTKNLSVLYLFSRYNNSQQNSVSSPDGVDMLADSAFSSTSVSPSPGNGQLLST</sequence>